<protein>
    <submittedName>
        <fullName evidence="1">Uncharacterized protein</fullName>
    </submittedName>
</protein>
<organism evidence="1 2">
    <name type="scientific">Smallanthus sonchifolius</name>
    <dbReference type="NCBI Taxonomy" id="185202"/>
    <lineage>
        <taxon>Eukaryota</taxon>
        <taxon>Viridiplantae</taxon>
        <taxon>Streptophyta</taxon>
        <taxon>Embryophyta</taxon>
        <taxon>Tracheophyta</taxon>
        <taxon>Spermatophyta</taxon>
        <taxon>Magnoliopsida</taxon>
        <taxon>eudicotyledons</taxon>
        <taxon>Gunneridae</taxon>
        <taxon>Pentapetalae</taxon>
        <taxon>asterids</taxon>
        <taxon>campanulids</taxon>
        <taxon>Asterales</taxon>
        <taxon>Asteraceae</taxon>
        <taxon>Asteroideae</taxon>
        <taxon>Heliantheae alliance</taxon>
        <taxon>Millerieae</taxon>
        <taxon>Smallanthus</taxon>
    </lineage>
</organism>
<gene>
    <name evidence="1" type="ORF">L1987_18464</name>
</gene>
<evidence type="ECO:0000313" key="2">
    <source>
        <dbReference type="Proteomes" id="UP001056120"/>
    </source>
</evidence>
<proteinExistence type="predicted"/>
<reference evidence="2" key="1">
    <citation type="journal article" date="2022" name="Mol. Ecol. Resour.">
        <title>The genomes of chicory, endive, great burdock and yacon provide insights into Asteraceae palaeo-polyploidization history and plant inulin production.</title>
        <authorList>
            <person name="Fan W."/>
            <person name="Wang S."/>
            <person name="Wang H."/>
            <person name="Wang A."/>
            <person name="Jiang F."/>
            <person name="Liu H."/>
            <person name="Zhao H."/>
            <person name="Xu D."/>
            <person name="Zhang Y."/>
        </authorList>
    </citation>
    <scope>NUCLEOTIDE SEQUENCE [LARGE SCALE GENOMIC DNA]</scope>
    <source>
        <strain evidence="2">cv. Yunnan</strain>
    </source>
</reference>
<keyword evidence="2" id="KW-1185">Reference proteome</keyword>
<reference evidence="1 2" key="2">
    <citation type="journal article" date="2022" name="Mol. Ecol. Resour.">
        <title>The genomes of chicory, endive, great burdock and yacon provide insights into Asteraceae paleo-polyploidization history and plant inulin production.</title>
        <authorList>
            <person name="Fan W."/>
            <person name="Wang S."/>
            <person name="Wang H."/>
            <person name="Wang A."/>
            <person name="Jiang F."/>
            <person name="Liu H."/>
            <person name="Zhao H."/>
            <person name="Xu D."/>
            <person name="Zhang Y."/>
        </authorList>
    </citation>
    <scope>NUCLEOTIDE SEQUENCE [LARGE SCALE GENOMIC DNA]</scope>
    <source>
        <strain evidence="2">cv. Yunnan</strain>
        <tissue evidence="1">Leaves</tissue>
    </source>
</reference>
<sequence length="218" mass="25120">MNTPKNVLAICHSLEERKPYVQKTIEEATFEYNKNHPWNFKDLFKRKDYVYFQRDKIAKSCFVCGKYNHTASSCFYYLQQQRNLKQQAFEKTNKNKKVRSFETRTQLFHKSVSLPRKVATSTKLTKAQQSCIICGESDHFAADCKLNPFNQFTQPKTPSETVKTIPDRQKSVYVRTPKEKPIFNRKKKNEQSAATASSANAKLTPSAATKSSADQSKP</sequence>
<comment type="caution">
    <text evidence="1">The sequence shown here is derived from an EMBL/GenBank/DDBJ whole genome shotgun (WGS) entry which is preliminary data.</text>
</comment>
<name>A0ACB9J1B1_9ASTR</name>
<accession>A0ACB9J1B1</accession>
<evidence type="ECO:0000313" key="1">
    <source>
        <dbReference type="EMBL" id="KAI3813733.1"/>
    </source>
</evidence>
<dbReference type="EMBL" id="CM042023">
    <property type="protein sequence ID" value="KAI3813733.1"/>
    <property type="molecule type" value="Genomic_DNA"/>
</dbReference>
<dbReference type="Proteomes" id="UP001056120">
    <property type="component" value="Linkage Group LG06"/>
</dbReference>